<dbReference type="AlphaFoldDB" id="A0A5C6D3V2"/>
<accession>A0A5C6D3V2</accession>
<sequence length="269" mass="29314">MSENTGELQHNALAWDKLARKQVPLAQPAVDADLTDPLAKVDPLGWLGGSVHNKRVLCLAAGGGRHGAIYASAGANVTVVDISGEMLALDRAVAAERGLAIRTVQTSMDNLNMFVKGEFEIVIHPVSTCYITNVSRVFAEVARILRHGGLYVSQHKSPVSLQAEIRPQHGGYRLTEPYYQCGPLPPVAPCRLRESGTLEFLHRWEQLIGGMCRTGFVIEDLVEPQHADPEAERGSFGHRAQFLAPYVRIKARRINQASTSTPSSLFVGS</sequence>
<dbReference type="InterPro" id="IPR013216">
    <property type="entry name" value="Methyltransf_11"/>
</dbReference>
<dbReference type="SUPFAM" id="SSF53335">
    <property type="entry name" value="S-adenosyl-L-methionine-dependent methyltransferases"/>
    <property type="match status" value="1"/>
</dbReference>
<name>A0A5C6D3V2_9BACT</name>
<protein>
    <recommendedName>
        <fullName evidence="1">Methyltransferase type 11 domain-containing protein</fullName>
    </recommendedName>
</protein>
<proteinExistence type="predicted"/>
<comment type="caution">
    <text evidence="2">The sequence shown here is derived from an EMBL/GenBank/DDBJ whole genome shotgun (WGS) entry which is preliminary data.</text>
</comment>
<dbReference type="CDD" id="cd02440">
    <property type="entry name" value="AdoMet_MTases"/>
    <property type="match status" value="1"/>
</dbReference>
<dbReference type="RefSeq" id="WP_146447534.1">
    <property type="nucleotide sequence ID" value="NZ_SJPS01000001.1"/>
</dbReference>
<dbReference type="Pfam" id="PF08241">
    <property type="entry name" value="Methyltransf_11"/>
    <property type="match status" value="1"/>
</dbReference>
<gene>
    <name evidence="2" type="ORF">Pla144_02970</name>
</gene>
<reference evidence="2 3" key="1">
    <citation type="submission" date="2019-02" db="EMBL/GenBank/DDBJ databases">
        <title>Deep-cultivation of Planctomycetes and their phenomic and genomic characterization uncovers novel biology.</title>
        <authorList>
            <person name="Wiegand S."/>
            <person name="Jogler M."/>
            <person name="Boedeker C."/>
            <person name="Pinto D."/>
            <person name="Vollmers J."/>
            <person name="Rivas-Marin E."/>
            <person name="Kohn T."/>
            <person name="Peeters S.H."/>
            <person name="Heuer A."/>
            <person name="Rast P."/>
            <person name="Oberbeckmann S."/>
            <person name="Bunk B."/>
            <person name="Jeske O."/>
            <person name="Meyerdierks A."/>
            <person name="Storesund J.E."/>
            <person name="Kallscheuer N."/>
            <person name="Luecker S."/>
            <person name="Lage O.M."/>
            <person name="Pohl T."/>
            <person name="Merkel B.J."/>
            <person name="Hornburger P."/>
            <person name="Mueller R.-W."/>
            <person name="Bruemmer F."/>
            <person name="Labrenz M."/>
            <person name="Spormann A.M."/>
            <person name="Op Den Camp H."/>
            <person name="Overmann J."/>
            <person name="Amann R."/>
            <person name="Jetten M.S.M."/>
            <person name="Mascher T."/>
            <person name="Medema M.H."/>
            <person name="Devos D.P."/>
            <person name="Kaster A.-K."/>
            <person name="Ovreas L."/>
            <person name="Rohde M."/>
            <person name="Galperin M.Y."/>
            <person name="Jogler C."/>
        </authorList>
    </citation>
    <scope>NUCLEOTIDE SEQUENCE [LARGE SCALE GENOMIC DNA]</scope>
    <source>
        <strain evidence="2 3">Pla144</strain>
    </source>
</reference>
<evidence type="ECO:0000259" key="1">
    <source>
        <dbReference type="Pfam" id="PF08241"/>
    </source>
</evidence>
<feature type="domain" description="Methyltransferase type 11" evidence="1">
    <location>
        <begin position="57"/>
        <end position="152"/>
    </location>
</feature>
<dbReference type="InterPro" id="IPR029063">
    <property type="entry name" value="SAM-dependent_MTases_sf"/>
</dbReference>
<evidence type="ECO:0000313" key="2">
    <source>
        <dbReference type="EMBL" id="TWU29519.1"/>
    </source>
</evidence>
<dbReference type="GO" id="GO:0008757">
    <property type="term" value="F:S-adenosylmethionine-dependent methyltransferase activity"/>
    <property type="evidence" value="ECO:0007669"/>
    <property type="project" value="InterPro"/>
</dbReference>
<dbReference type="Gene3D" id="3.40.50.150">
    <property type="entry name" value="Vaccinia Virus protein VP39"/>
    <property type="match status" value="1"/>
</dbReference>
<keyword evidence="3" id="KW-1185">Reference proteome</keyword>
<dbReference type="Proteomes" id="UP000318437">
    <property type="component" value="Unassembled WGS sequence"/>
</dbReference>
<organism evidence="2 3">
    <name type="scientific">Bythopirellula polymerisocia</name>
    <dbReference type="NCBI Taxonomy" id="2528003"/>
    <lineage>
        <taxon>Bacteria</taxon>
        <taxon>Pseudomonadati</taxon>
        <taxon>Planctomycetota</taxon>
        <taxon>Planctomycetia</taxon>
        <taxon>Pirellulales</taxon>
        <taxon>Lacipirellulaceae</taxon>
        <taxon>Bythopirellula</taxon>
    </lineage>
</organism>
<dbReference type="EMBL" id="SJPS01000001">
    <property type="protein sequence ID" value="TWU29519.1"/>
    <property type="molecule type" value="Genomic_DNA"/>
</dbReference>
<evidence type="ECO:0000313" key="3">
    <source>
        <dbReference type="Proteomes" id="UP000318437"/>
    </source>
</evidence>
<dbReference type="OrthoDB" id="9772751at2"/>